<dbReference type="Proteomes" id="UP000678393">
    <property type="component" value="Unassembled WGS sequence"/>
</dbReference>
<sequence>MLELSYISLLPLPVYVAIVGSLLLSIGVFLRGFFNMATPELPVLHYRESSLNSHILNKCKLKNRYFSPNFLLSSRHIQTVLPVILPKPDVTYEREYLQMRDKGVVALDWVISPHVKVKRYVYHHQMLTDWLWRSCLSTVCNLHLRVSSFGDPSDLRQVIKYIKLRMPKSQLAAVAYGTGCGLLLSYLGEFGSSALLTVGTCISPCYDVPLRFSSRVSNLYDLVLLLRLKSLLCHHAKALMDVLDIDKAISTWTFSEYDKLVYCPFYGYSDMEQFWEMNNPVRDVDDIEVPVLCVNSLDDPVSACSDIPYDLFKCYPNFLLVATSKGGHCGFLEGFPPKSWADILCLDYIESVVEFTSKNTQHQQHRPRYHSVSGSGNFGSSSSINKSASPNSNYQSNSSSQPRSRCNTLSRKRSTERFTI</sequence>
<evidence type="ECO:0000313" key="4">
    <source>
        <dbReference type="EMBL" id="CAG5135752.1"/>
    </source>
</evidence>
<dbReference type="OrthoDB" id="247542at2759"/>
<dbReference type="InterPro" id="IPR012020">
    <property type="entry name" value="ABHD4"/>
</dbReference>
<comment type="similarity">
    <text evidence="1">Belongs to the AB hydrolase superfamily. AB hydrolase 4 family.</text>
</comment>
<feature type="region of interest" description="Disordered" evidence="2">
    <location>
        <begin position="359"/>
        <end position="420"/>
    </location>
</feature>
<dbReference type="PIRSF" id="PIRSF005211">
    <property type="entry name" value="Ab_hydro_YheT"/>
    <property type="match status" value="1"/>
</dbReference>
<organism evidence="4 5">
    <name type="scientific">Candidula unifasciata</name>
    <dbReference type="NCBI Taxonomy" id="100452"/>
    <lineage>
        <taxon>Eukaryota</taxon>
        <taxon>Metazoa</taxon>
        <taxon>Spiralia</taxon>
        <taxon>Lophotrochozoa</taxon>
        <taxon>Mollusca</taxon>
        <taxon>Gastropoda</taxon>
        <taxon>Heterobranchia</taxon>
        <taxon>Euthyneura</taxon>
        <taxon>Panpulmonata</taxon>
        <taxon>Eupulmonata</taxon>
        <taxon>Stylommatophora</taxon>
        <taxon>Helicina</taxon>
        <taxon>Helicoidea</taxon>
        <taxon>Geomitridae</taxon>
        <taxon>Candidula</taxon>
    </lineage>
</organism>
<dbReference type="PANTHER" id="PTHR10794">
    <property type="entry name" value="ABHYDROLASE DOMAIN-CONTAINING PROTEIN"/>
    <property type="match status" value="1"/>
</dbReference>
<dbReference type="GO" id="GO:0047372">
    <property type="term" value="F:monoacylglycerol lipase activity"/>
    <property type="evidence" value="ECO:0007669"/>
    <property type="project" value="TreeGrafter"/>
</dbReference>
<dbReference type="Gene3D" id="3.40.50.1820">
    <property type="entry name" value="alpha/beta hydrolase"/>
    <property type="match status" value="1"/>
</dbReference>
<name>A0A8S4A636_9EUPU</name>
<comment type="caution">
    <text evidence="4">The sequence shown here is derived from an EMBL/GenBank/DDBJ whole genome shotgun (WGS) entry which is preliminary data.</text>
</comment>
<proteinExistence type="inferred from homology"/>
<reference evidence="4" key="1">
    <citation type="submission" date="2021-04" db="EMBL/GenBank/DDBJ databases">
        <authorList>
            <consortium name="Molecular Ecology Group"/>
        </authorList>
    </citation>
    <scope>NUCLEOTIDE SEQUENCE</scope>
</reference>
<feature type="transmembrane region" description="Helical" evidence="3">
    <location>
        <begin position="12"/>
        <end position="34"/>
    </location>
</feature>
<dbReference type="SUPFAM" id="SSF53474">
    <property type="entry name" value="alpha/beta-Hydrolases"/>
    <property type="match status" value="1"/>
</dbReference>
<dbReference type="PANTHER" id="PTHR10794:SF93">
    <property type="entry name" value="SERINE AMINOPEPTIDASE S33 DOMAIN-CONTAINING PROTEIN"/>
    <property type="match status" value="1"/>
</dbReference>
<keyword evidence="5" id="KW-1185">Reference proteome</keyword>
<evidence type="ECO:0000256" key="1">
    <source>
        <dbReference type="ARBA" id="ARBA00010884"/>
    </source>
</evidence>
<evidence type="ECO:0000313" key="5">
    <source>
        <dbReference type="Proteomes" id="UP000678393"/>
    </source>
</evidence>
<protein>
    <submittedName>
        <fullName evidence="4">Uncharacterized protein</fullName>
    </submittedName>
</protein>
<accession>A0A8S4A636</accession>
<gene>
    <name evidence="4" type="ORF">CUNI_LOCUS21310</name>
</gene>
<dbReference type="EMBL" id="CAJHNH020008455">
    <property type="protein sequence ID" value="CAG5135752.1"/>
    <property type="molecule type" value="Genomic_DNA"/>
</dbReference>
<keyword evidence="3" id="KW-0472">Membrane</keyword>
<evidence type="ECO:0000256" key="3">
    <source>
        <dbReference type="SAM" id="Phobius"/>
    </source>
</evidence>
<dbReference type="InterPro" id="IPR050960">
    <property type="entry name" value="AB_hydrolase_4_sf"/>
</dbReference>
<dbReference type="InterPro" id="IPR029058">
    <property type="entry name" value="AB_hydrolase_fold"/>
</dbReference>
<dbReference type="AlphaFoldDB" id="A0A8S4A636"/>
<keyword evidence="3" id="KW-0812">Transmembrane</keyword>
<feature type="compositionally biased region" description="Low complexity" evidence="2">
    <location>
        <begin position="371"/>
        <end position="405"/>
    </location>
</feature>
<evidence type="ECO:0000256" key="2">
    <source>
        <dbReference type="SAM" id="MobiDB-lite"/>
    </source>
</evidence>
<keyword evidence="3" id="KW-1133">Transmembrane helix</keyword>
<dbReference type="GO" id="GO:0034338">
    <property type="term" value="F:short-chain carboxylesterase activity"/>
    <property type="evidence" value="ECO:0007669"/>
    <property type="project" value="TreeGrafter"/>
</dbReference>